<evidence type="ECO:0000313" key="3">
    <source>
        <dbReference type="EMBL" id="CAB3261245.1"/>
    </source>
</evidence>
<sequence length="123" mass="14187">MAWAFKSDEALSSAQTNSLRKPNVKRPFSRPVLRFKDSAKRDVVSIAEDPNSWEREFADYALWRKPIAEGVSTHAKDWFDHLSRKRTLHHQHAAQPRPLTPTGQQHVCSHCGRGCRPRIGLRY</sequence>
<comment type="caution">
    <text evidence="2">The sequence shown here is derived from an EMBL/GenBank/DDBJ whole genome shotgun (WGS) entry which is preliminary data.</text>
</comment>
<dbReference type="Proteomes" id="UP000494256">
    <property type="component" value="Unassembled WGS sequence"/>
</dbReference>
<dbReference type="Proteomes" id="UP000494106">
    <property type="component" value="Unassembled WGS sequence"/>
</dbReference>
<accession>A0A8S0ZU65</accession>
<evidence type="ECO:0000313" key="4">
    <source>
        <dbReference type="Proteomes" id="UP000494106"/>
    </source>
</evidence>
<dbReference type="EMBL" id="CADEBD010000302">
    <property type="protein sequence ID" value="CAB3236645.1"/>
    <property type="molecule type" value="Genomic_DNA"/>
</dbReference>
<dbReference type="OrthoDB" id="425681at2759"/>
<gene>
    <name evidence="3" type="ORF">APLA_LOCUS17714</name>
    <name evidence="2" type="ORF">APLA_LOCUS7485</name>
</gene>
<keyword evidence="4" id="KW-1185">Reference proteome</keyword>
<dbReference type="AlphaFoldDB" id="A0A8S0ZU65"/>
<organism evidence="2 5">
    <name type="scientific">Arctia plantaginis</name>
    <name type="common">Wood tiger moth</name>
    <name type="synonym">Phalaena plantaginis</name>
    <dbReference type="NCBI Taxonomy" id="874455"/>
    <lineage>
        <taxon>Eukaryota</taxon>
        <taxon>Metazoa</taxon>
        <taxon>Ecdysozoa</taxon>
        <taxon>Arthropoda</taxon>
        <taxon>Hexapoda</taxon>
        <taxon>Insecta</taxon>
        <taxon>Pterygota</taxon>
        <taxon>Neoptera</taxon>
        <taxon>Endopterygota</taxon>
        <taxon>Lepidoptera</taxon>
        <taxon>Glossata</taxon>
        <taxon>Ditrysia</taxon>
        <taxon>Noctuoidea</taxon>
        <taxon>Erebidae</taxon>
        <taxon>Arctiinae</taxon>
        <taxon>Arctia</taxon>
    </lineage>
</organism>
<feature type="region of interest" description="Disordered" evidence="1">
    <location>
        <begin position="1"/>
        <end position="25"/>
    </location>
</feature>
<evidence type="ECO:0000313" key="5">
    <source>
        <dbReference type="Proteomes" id="UP000494256"/>
    </source>
</evidence>
<name>A0A8S0ZU65_ARCPL</name>
<protein>
    <submittedName>
        <fullName evidence="2">Uncharacterized protein</fullName>
    </submittedName>
</protein>
<reference evidence="4 5" key="1">
    <citation type="submission" date="2020-04" db="EMBL/GenBank/DDBJ databases">
        <authorList>
            <person name="Wallbank WR R."/>
            <person name="Pardo Diaz C."/>
            <person name="Kozak K."/>
            <person name="Martin S."/>
            <person name="Jiggins C."/>
            <person name="Moest M."/>
            <person name="Warren A I."/>
            <person name="Byers J.R.P. K."/>
            <person name="Montejo-Kovacevich G."/>
            <person name="Yen C E."/>
        </authorList>
    </citation>
    <scope>NUCLEOTIDE SEQUENCE [LARGE SCALE GENOMIC DNA]</scope>
</reference>
<evidence type="ECO:0000313" key="2">
    <source>
        <dbReference type="EMBL" id="CAB3236645.1"/>
    </source>
</evidence>
<evidence type="ECO:0000256" key="1">
    <source>
        <dbReference type="SAM" id="MobiDB-lite"/>
    </source>
</evidence>
<proteinExistence type="predicted"/>
<dbReference type="EMBL" id="CADEBC010000858">
    <property type="protein sequence ID" value="CAB3261245.1"/>
    <property type="molecule type" value="Genomic_DNA"/>
</dbReference>
<feature type="compositionally biased region" description="Polar residues" evidence="1">
    <location>
        <begin position="10"/>
        <end position="20"/>
    </location>
</feature>